<dbReference type="AlphaFoldDB" id="A0AA88HG84"/>
<keyword evidence="2" id="KW-0732">Signal</keyword>
<evidence type="ECO:0000313" key="3">
    <source>
        <dbReference type="EMBL" id="KAK2708545.1"/>
    </source>
</evidence>
<accession>A0AA88HG84</accession>
<protein>
    <recommendedName>
        <fullName evidence="5">Secreted protein</fullName>
    </recommendedName>
</protein>
<keyword evidence="4" id="KW-1185">Reference proteome</keyword>
<reference evidence="3" key="1">
    <citation type="submission" date="2023-07" db="EMBL/GenBank/DDBJ databases">
        <title>Chromosome-level genome assembly of Artemia franciscana.</title>
        <authorList>
            <person name="Jo E."/>
        </authorList>
    </citation>
    <scope>NUCLEOTIDE SEQUENCE</scope>
    <source>
        <tissue evidence="3">Whole body</tissue>
    </source>
</reference>
<feature type="signal peptide" evidence="2">
    <location>
        <begin position="1"/>
        <end position="21"/>
    </location>
</feature>
<proteinExistence type="predicted"/>
<evidence type="ECO:0000256" key="2">
    <source>
        <dbReference type="SAM" id="SignalP"/>
    </source>
</evidence>
<sequence>MDNYNCLVIMVLWGLAKVGTCIEVNHTNYGDFLPTDTTEIRQAGPSTRKAIEEPPTTEKEQVGRFLSGSSADKENPHTCSDRCEDVTVSIHTVSVAGTPAKKVKFNMDDKATPACS</sequence>
<name>A0AA88HG84_ARTSF</name>
<evidence type="ECO:0000256" key="1">
    <source>
        <dbReference type="SAM" id="MobiDB-lite"/>
    </source>
</evidence>
<dbReference type="EMBL" id="JAVRJZ010000018">
    <property type="protein sequence ID" value="KAK2708545.1"/>
    <property type="molecule type" value="Genomic_DNA"/>
</dbReference>
<dbReference type="Proteomes" id="UP001187531">
    <property type="component" value="Unassembled WGS sequence"/>
</dbReference>
<gene>
    <name evidence="3" type="ORF">QYM36_014225</name>
</gene>
<feature type="region of interest" description="Disordered" evidence="1">
    <location>
        <begin position="45"/>
        <end position="78"/>
    </location>
</feature>
<comment type="caution">
    <text evidence="3">The sequence shown here is derived from an EMBL/GenBank/DDBJ whole genome shotgun (WGS) entry which is preliminary data.</text>
</comment>
<feature type="chain" id="PRO_5041665061" description="Secreted protein" evidence="2">
    <location>
        <begin position="22"/>
        <end position="116"/>
    </location>
</feature>
<evidence type="ECO:0000313" key="4">
    <source>
        <dbReference type="Proteomes" id="UP001187531"/>
    </source>
</evidence>
<feature type="compositionally biased region" description="Basic and acidic residues" evidence="1">
    <location>
        <begin position="49"/>
        <end position="62"/>
    </location>
</feature>
<organism evidence="3 4">
    <name type="scientific">Artemia franciscana</name>
    <name type="common">Brine shrimp</name>
    <name type="synonym">Artemia sanfranciscana</name>
    <dbReference type="NCBI Taxonomy" id="6661"/>
    <lineage>
        <taxon>Eukaryota</taxon>
        <taxon>Metazoa</taxon>
        <taxon>Ecdysozoa</taxon>
        <taxon>Arthropoda</taxon>
        <taxon>Crustacea</taxon>
        <taxon>Branchiopoda</taxon>
        <taxon>Anostraca</taxon>
        <taxon>Artemiidae</taxon>
        <taxon>Artemia</taxon>
    </lineage>
</organism>
<evidence type="ECO:0008006" key="5">
    <source>
        <dbReference type="Google" id="ProtNLM"/>
    </source>
</evidence>